<reference evidence="3" key="2">
    <citation type="submission" date="2023-07" db="EMBL/GenBank/DDBJ databases">
        <title>Genome content predicts the carbon catabolic preferences of heterotrophic bacteria.</title>
        <authorList>
            <person name="Gralka M."/>
        </authorList>
    </citation>
    <scope>NUCLEOTIDE SEQUENCE</scope>
    <source>
        <strain evidence="3">F2M12</strain>
    </source>
</reference>
<sequence>MKRQLPALLALSITAALTGCGGDSDSGSDSSGASGANRTPQLNAEALNTDRGQAMVVTSENEEVVRWEVSFNESENTFTDPYDANATVDFFDIDLLAGVTDPDGDTLSVKNVTFIWPGPNCANTTVDAVNFPDICDPILAEFGVESGNTITPDIAADIREYQNLPIVDQAIFGFEFLADSLRVTPRNFAPILLTGQTAELGINYEITDGENTLRRQLVAIVNGEDKAPSFIETNPDGTPRLDSDGNQIPIEPPSLLVSEKSGVTTIDMTAGLYDQDIYDALAWQREIGDLASFYSAINNLYARENLSITNFTVTASNGMEIPDGFASFVQRVDPVTGLVTGADLTINAAVLADVLSAGEVVDVLVSFDITDGNNVTSREIEITVLGADEENAPVFFEGIEKTVETTGDPININLLEGAIELDGDEMSAIGITPVGATEAEYGVFFGTSNITIDPYHFSYLAPGESKVFSYTYQITDGSMTSEERRVDITVNGVSANLAARGAQSDPGFESGSLEGSAWKFQLDPASAATEENLIVTDAEKHSGDYSLSSMQDGMFTTLGTTGIQQNQLNENDLFYISVYAKVAAGQWNTLNGLLNRGDNFDRNNAVENLTFQSALGVTNSWVERITTLRASDYFAPTTEETVSLSLLMNQNTQFDDVAMIKVKSGGQVRQMIANGRFLSPSTQGWSITGGASIEATLDANRAANPSGADYGLQITNNTAETQRIELDPNFFPQGAVKNGMRYIIQFDMRTPSYTSDTGAIPIEFGIFEVGGNNFSKRVDFANRSPTEWTTYYMHIDTTSDSAYFGGSINSDVNFDWTSTIVQPALYIRPGDELQIDNISMYPVPKH</sequence>
<reference evidence="2 4" key="1">
    <citation type="submission" date="2015-12" db="EMBL/GenBank/DDBJ databases">
        <title>Intraspecies pangenome expansion in the marine bacterium Alteromonas.</title>
        <authorList>
            <person name="Lopez-Perez M."/>
            <person name="Rodriguez-Valera F."/>
        </authorList>
    </citation>
    <scope>NUCLEOTIDE SEQUENCE [LARGE SCALE GENOMIC DNA]</scope>
    <source>
        <strain evidence="2 4">LMG 21861</strain>
    </source>
</reference>
<dbReference type="Proteomes" id="UP000056750">
    <property type="component" value="Chromosome"/>
</dbReference>
<evidence type="ECO:0000313" key="3">
    <source>
        <dbReference type="EMBL" id="MDO6576539.1"/>
    </source>
</evidence>
<keyword evidence="4" id="KW-1185">Reference proteome</keyword>
<evidence type="ECO:0000313" key="5">
    <source>
        <dbReference type="Proteomes" id="UP001170717"/>
    </source>
</evidence>
<proteinExistence type="predicted"/>
<protein>
    <submittedName>
        <fullName evidence="3">Uncharacterized protein</fullName>
    </submittedName>
</protein>
<feature type="compositionally biased region" description="Low complexity" evidence="1">
    <location>
        <begin position="25"/>
        <end position="36"/>
    </location>
</feature>
<dbReference type="EMBL" id="CP013926">
    <property type="protein sequence ID" value="AMJ73265.1"/>
    <property type="molecule type" value="Genomic_DNA"/>
</dbReference>
<dbReference type="KEGG" id="asq:AVL57_04310"/>
<dbReference type="Proteomes" id="UP001170717">
    <property type="component" value="Unassembled WGS sequence"/>
</dbReference>
<dbReference type="RefSeq" id="WP_057794016.1">
    <property type="nucleotide sequence ID" value="NZ_CAXIBE010000008.1"/>
</dbReference>
<feature type="region of interest" description="Disordered" evidence="1">
    <location>
        <begin position="21"/>
        <end position="41"/>
    </location>
</feature>
<dbReference type="PROSITE" id="PS51257">
    <property type="entry name" value="PROKAR_LIPOPROTEIN"/>
    <property type="match status" value="1"/>
</dbReference>
<gene>
    <name evidence="2" type="ORF">AVL57_04310</name>
    <name evidence="3" type="ORF">Q4527_04015</name>
</gene>
<dbReference type="AlphaFoldDB" id="A0AAW7YZA6"/>
<dbReference type="EMBL" id="JAUOQI010000002">
    <property type="protein sequence ID" value="MDO6576539.1"/>
    <property type="molecule type" value="Genomic_DNA"/>
</dbReference>
<organism evidence="3 5">
    <name type="scientific">Alteromonas stellipolaris</name>
    <dbReference type="NCBI Taxonomy" id="233316"/>
    <lineage>
        <taxon>Bacteria</taxon>
        <taxon>Pseudomonadati</taxon>
        <taxon>Pseudomonadota</taxon>
        <taxon>Gammaproteobacteria</taxon>
        <taxon>Alteromonadales</taxon>
        <taxon>Alteromonadaceae</taxon>
        <taxon>Alteromonas/Salinimonas group</taxon>
        <taxon>Alteromonas</taxon>
    </lineage>
</organism>
<name>A0AAW7YZA6_9ALTE</name>
<evidence type="ECO:0000256" key="1">
    <source>
        <dbReference type="SAM" id="MobiDB-lite"/>
    </source>
</evidence>
<evidence type="ECO:0000313" key="2">
    <source>
        <dbReference type="EMBL" id="AMJ73265.1"/>
    </source>
</evidence>
<dbReference type="Gene3D" id="2.60.120.260">
    <property type="entry name" value="Galactose-binding domain-like"/>
    <property type="match status" value="2"/>
</dbReference>
<accession>A0AAW7YZA6</accession>
<evidence type="ECO:0000313" key="4">
    <source>
        <dbReference type="Proteomes" id="UP000056750"/>
    </source>
</evidence>